<evidence type="ECO:0000313" key="1">
    <source>
        <dbReference type="EMBL" id="KAF8908205.1"/>
    </source>
</evidence>
<reference evidence="1" key="1">
    <citation type="submission" date="2020-11" db="EMBL/GenBank/DDBJ databases">
        <authorList>
            <consortium name="DOE Joint Genome Institute"/>
            <person name="Ahrendt S."/>
            <person name="Riley R."/>
            <person name="Andreopoulos W."/>
            <person name="LaButti K."/>
            <person name="Pangilinan J."/>
            <person name="Ruiz-duenas F.J."/>
            <person name="Barrasa J.M."/>
            <person name="Sanchez-Garcia M."/>
            <person name="Camarero S."/>
            <person name="Miyauchi S."/>
            <person name="Serrano A."/>
            <person name="Linde D."/>
            <person name="Babiker R."/>
            <person name="Drula E."/>
            <person name="Ayuso-Fernandez I."/>
            <person name="Pacheco R."/>
            <person name="Padilla G."/>
            <person name="Ferreira P."/>
            <person name="Barriuso J."/>
            <person name="Kellner H."/>
            <person name="Castanera R."/>
            <person name="Alfaro M."/>
            <person name="Ramirez L."/>
            <person name="Pisabarro A.G."/>
            <person name="Kuo A."/>
            <person name="Tritt A."/>
            <person name="Lipzen A."/>
            <person name="He G."/>
            <person name="Yan M."/>
            <person name="Ng V."/>
            <person name="Cullen D."/>
            <person name="Martin F."/>
            <person name="Rosso M.-N."/>
            <person name="Henrissat B."/>
            <person name="Hibbett D."/>
            <person name="Martinez A.T."/>
            <person name="Grigoriev I.V."/>
        </authorList>
    </citation>
    <scope>NUCLEOTIDE SEQUENCE</scope>
    <source>
        <strain evidence="1">AH 44721</strain>
    </source>
</reference>
<organism evidence="1 2">
    <name type="scientific">Gymnopilus junonius</name>
    <name type="common">Spectacular rustgill mushroom</name>
    <name type="synonym">Gymnopilus spectabilis subsp. junonius</name>
    <dbReference type="NCBI Taxonomy" id="109634"/>
    <lineage>
        <taxon>Eukaryota</taxon>
        <taxon>Fungi</taxon>
        <taxon>Dikarya</taxon>
        <taxon>Basidiomycota</taxon>
        <taxon>Agaricomycotina</taxon>
        <taxon>Agaricomycetes</taxon>
        <taxon>Agaricomycetidae</taxon>
        <taxon>Agaricales</taxon>
        <taxon>Agaricineae</taxon>
        <taxon>Hymenogastraceae</taxon>
        <taxon>Gymnopilus</taxon>
    </lineage>
</organism>
<dbReference type="AlphaFoldDB" id="A0A9P5NX54"/>
<dbReference type="Proteomes" id="UP000724874">
    <property type="component" value="Unassembled WGS sequence"/>
</dbReference>
<evidence type="ECO:0008006" key="3">
    <source>
        <dbReference type="Google" id="ProtNLM"/>
    </source>
</evidence>
<gene>
    <name evidence="1" type="ORF">CPB84DRAFT_1767572</name>
</gene>
<dbReference type="OrthoDB" id="3139566at2759"/>
<evidence type="ECO:0000313" key="2">
    <source>
        <dbReference type="Proteomes" id="UP000724874"/>
    </source>
</evidence>
<protein>
    <recommendedName>
        <fullName evidence="3">F-box domain-containing protein</fullName>
    </recommendedName>
</protein>
<dbReference type="EMBL" id="JADNYJ010000012">
    <property type="protein sequence ID" value="KAF8908205.1"/>
    <property type="molecule type" value="Genomic_DNA"/>
</dbReference>
<accession>A0A9P5NX54</accession>
<name>A0A9P5NX54_GYMJU</name>
<sequence>MKGCKFCADIDEPGLYKPYQPCKTVKGKRCDACFKIKQLEYQIAEAKKAVDKLFEQHLADGQYPLIFGAVCRSWRQIAWSTPSLWSSIEIDAERHYHPTCREVAGKWLNRSAQLPLMIRLCAPPTFDWYRKRKNEEGLCELFDIINQHSNRWKTLNVEIIGTFFDHLWEDSQPGSVLRTLRLRSTGSSFPPPGVRFQGTKPRPENVALSSFYFRDVEIGWDNVTSAELLWLHVEDFLELLKQAPKLHICTLLINCIPRMDAHFPIPSDAIVHDQLSEFTYKFAHVSNYDEALDTFFDKTSFPGLTRFAWEPLRPESKYHIPELPARSMLSFFQHSCCLLKELVISETRLIDDEIIPILTELLSLEKLDLSPSYIDLYVPDNLFRLMGETAVENDRNKAERLLPELQSFKYTHGSPATQLAWEHIPAMFGPLCEVELPSLRPLKTVEIRVAKKDSPSFTYIDEETIGRIHAILETGVDLEIRDKDTNSDLVQASVVQHESIARKSTRRCPKR</sequence>
<proteinExistence type="predicted"/>
<comment type="caution">
    <text evidence="1">The sequence shown here is derived from an EMBL/GenBank/DDBJ whole genome shotgun (WGS) entry which is preliminary data.</text>
</comment>
<keyword evidence="2" id="KW-1185">Reference proteome</keyword>